<organism evidence="1 2">
    <name type="scientific">Phytophthora megakarya</name>
    <dbReference type="NCBI Taxonomy" id="4795"/>
    <lineage>
        <taxon>Eukaryota</taxon>
        <taxon>Sar</taxon>
        <taxon>Stramenopiles</taxon>
        <taxon>Oomycota</taxon>
        <taxon>Peronosporomycetes</taxon>
        <taxon>Peronosporales</taxon>
        <taxon>Peronosporaceae</taxon>
        <taxon>Phytophthora</taxon>
    </lineage>
</organism>
<dbReference type="EMBL" id="NBNE01006401">
    <property type="protein sequence ID" value="OWZ02095.1"/>
    <property type="molecule type" value="Genomic_DNA"/>
</dbReference>
<evidence type="ECO:0000313" key="2">
    <source>
        <dbReference type="Proteomes" id="UP000198211"/>
    </source>
</evidence>
<dbReference type="AlphaFoldDB" id="A0A225V9P5"/>
<dbReference type="GO" id="GO:0003964">
    <property type="term" value="F:RNA-directed DNA polymerase activity"/>
    <property type="evidence" value="ECO:0007669"/>
    <property type="project" value="UniProtKB-KW"/>
</dbReference>
<keyword evidence="1" id="KW-0808">Transferase</keyword>
<sequence length="79" mass="8691">MVQTATRALKMYVRNLDQKDWDEYAQRLTFAIKTAHDRIQVDTHHYLSDALDGAIETHGGGVIGSSDITSSPGSKSTPD</sequence>
<protein>
    <submittedName>
        <fullName evidence="1">Reverse transcriptase</fullName>
    </submittedName>
</protein>
<accession>A0A225V9P5</accession>
<dbReference type="Proteomes" id="UP000198211">
    <property type="component" value="Unassembled WGS sequence"/>
</dbReference>
<evidence type="ECO:0000313" key="1">
    <source>
        <dbReference type="EMBL" id="OWZ02095.1"/>
    </source>
</evidence>
<keyword evidence="2" id="KW-1185">Reference proteome</keyword>
<keyword evidence="1" id="KW-0695">RNA-directed DNA polymerase</keyword>
<reference evidence="2" key="1">
    <citation type="submission" date="2017-03" db="EMBL/GenBank/DDBJ databases">
        <title>Phytopthora megakarya and P. palmivora, two closely related causual agents of cacao black pod achieved similar genome size and gene model numbers by different mechanisms.</title>
        <authorList>
            <person name="Ali S."/>
            <person name="Shao J."/>
            <person name="Larry D.J."/>
            <person name="Kronmiller B."/>
            <person name="Shen D."/>
            <person name="Strem M.D."/>
            <person name="Melnick R.L."/>
            <person name="Guiltinan M.J."/>
            <person name="Tyler B.M."/>
            <person name="Meinhardt L.W."/>
            <person name="Bailey B.A."/>
        </authorList>
    </citation>
    <scope>NUCLEOTIDE SEQUENCE [LARGE SCALE GENOMIC DNA]</scope>
    <source>
        <strain evidence="2">zdho120</strain>
    </source>
</reference>
<gene>
    <name evidence="1" type="ORF">PHMEG_00026404</name>
</gene>
<name>A0A225V9P5_9STRA</name>
<keyword evidence="1" id="KW-0548">Nucleotidyltransferase</keyword>
<comment type="caution">
    <text evidence="1">The sequence shown here is derived from an EMBL/GenBank/DDBJ whole genome shotgun (WGS) entry which is preliminary data.</text>
</comment>
<proteinExistence type="predicted"/>